<evidence type="ECO:0000313" key="1">
    <source>
        <dbReference type="EMBL" id="QQQ19886.1"/>
    </source>
</evidence>
<dbReference type="SUPFAM" id="SSF53187">
    <property type="entry name" value="Zn-dependent exopeptidases"/>
    <property type="match status" value="1"/>
</dbReference>
<dbReference type="InterPro" id="IPR007709">
    <property type="entry name" value="N-FG_amidohydro"/>
</dbReference>
<sequence>MNEDATTDLECGGQAAFEIITAARETPLVFASPHSGSVYPPDLRPAALPVTALRSAEDALVDRLVASGPQHGATLLAGRIARTYLDLNRRADEWDPLLIEDCPPGPVSTRAQAGYGVVPRLTGDGHRLYDRRLPQAEALDRVARVHRPYHRALAELMQGAQARHGVAVLIDWHSMPSRATGGDGGADIVLGDRHGTSCPARLTRRLRALFEGLGWRVALNRPYAGGYATQTWGRPPEGFWAIQVELNRALYLDEATLEPGLGWSRCSKGLERVITALTTDIDGLVR</sequence>
<evidence type="ECO:0000313" key="2">
    <source>
        <dbReference type="Proteomes" id="UP000595448"/>
    </source>
</evidence>
<proteinExistence type="predicted"/>
<dbReference type="Proteomes" id="UP000595448">
    <property type="component" value="Chromosome"/>
</dbReference>
<reference evidence="1 2" key="1">
    <citation type="submission" date="2021-01" db="EMBL/GenBank/DDBJ databases">
        <title>Brevundimonas vitis sp. nov., an bacterium isolated from grape (Vitis vinifera).</title>
        <authorList>
            <person name="Jiang L."/>
            <person name="Lee J."/>
        </authorList>
    </citation>
    <scope>NUCLEOTIDE SEQUENCE [LARGE SCALE GENOMIC DNA]</scope>
    <source>
        <strain evidence="1 2">GRTSA-9</strain>
    </source>
</reference>
<dbReference type="RefSeq" id="WP_201104360.1">
    <property type="nucleotide sequence ID" value="NZ_CP067977.1"/>
</dbReference>
<gene>
    <name evidence="1" type="ORF">JIP62_07325</name>
</gene>
<organism evidence="1 2">
    <name type="scientific">Brevundimonas vitisensis</name>
    <dbReference type="NCBI Taxonomy" id="2800818"/>
    <lineage>
        <taxon>Bacteria</taxon>
        <taxon>Pseudomonadati</taxon>
        <taxon>Pseudomonadota</taxon>
        <taxon>Alphaproteobacteria</taxon>
        <taxon>Caulobacterales</taxon>
        <taxon>Caulobacteraceae</taxon>
        <taxon>Brevundimonas</taxon>
    </lineage>
</organism>
<dbReference type="EMBL" id="CP067977">
    <property type="protein sequence ID" value="QQQ19886.1"/>
    <property type="molecule type" value="Genomic_DNA"/>
</dbReference>
<protein>
    <submittedName>
        <fullName evidence="1">N-formylglutamate amidohydrolase</fullName>
    </submittedName>
</protein>
<keyword evidence="2" id="KW-1185">Reference proteome</keyword>
<accession>A0ABX7BQM9</accession>
<dbReference type="Pfam" id="PF05013">
    <property type="entry name" value="FGase"/>
    <property type="match status" value="1"/>
</dbReference>
<dbReference type="Gene3D" id="3.40.630.40">
    <property type="entry name" value="Zn-dependent exopeptidases"/>
    <property type="match status" value="1"/>
</dbReference>
<name>A0ABX7BQM9_9CAUL</name>